<dbReference type="STRING" id="479433.Caci_1579"/>
<gene>
    <name evidence="1" type="ordered locus">Caci_1579</name>
</gene>
<dbReference type="AlphaFoldDB" id="C7QAA2"/>
<reference evidence="1 2" key="1">
    <citation type="journal article" date="2009" name="Stand. Genomic Sci.">
        <title>Complete genome sequence of Catenulispora acidiphila type strain (ID 139908).</title>
        <authorList>
            <person name="Copeland A."/>
            <person name="Lapidus A."/>
            <person name="Glavina Del Rio T."/>
            <person name="Nolan M."/>
            <person name="Lucas S."/>
            <person name="Chen F."/>
            <person name="Tice H."/>
            <person name="Cheng J.F."/>
            <person name="Bruce D."/>
            <person name="Goodwin L."/>
            <person name="Pitluck S."/>
            <person name="Mikhailova N."/>
            <person name="Pati A."/>
            <person name="Ivanova N."/>
            <person name="Mavromatis K."/>
            <person name="Chen A."/>
            <person name="Palaniappan K."/>
            <person name="Chain P."/>
            <person name="Land M."/>
            <person name="Hauser L."/>
            <person name="Chang Y.J."/>
            <person name="Jeffries C.D."/>
            <person name="Chertkov O."/>
            <person name="Brettin T."/>
            <person name="Detter J.C."/>
            <person name="Han C."/>
            <person name="Ali Z."/>
            <person name="Tindall B.J."/>
            <person name="Goker M."/>
            <person name="Bristow J."/>
            <person name="Eisen J.A."/>
            <person name="Markowitz V."/>
            <person name="Hugenholtz P."/>
            <person name="Kyrpides N.C."/>
            <person name="Klenk H.P."/>
        </authorList>
    </citation>
    <scope>NUCLEOTIDE SEQUENCE [LARGE SCALE GENOMIC DNA]</scope>
    <source>
        <strain evidence="2">DSM 44928 / JCM 14897 / NBRC 102108 / NRRL B-24433 / ID139908</strain>
    </source>
</reference>
<dbReference type="KEGG" id="cai:Caci_1579"/>
<organism evidence="1 2">
    <name type="scientific">Catenulispora acidiphila (strain DSM 44928 / JCM 14897 / NBRC 102108 / NRRL B-24433 / ID139908)</name>
    <dbReference type="NCBI Taxonomy" id="479433"/>
    <lineage>
        <taxon>Bacteria</taxon>
        <taxon>Bacillati</taxon>
        <taxon>Actinomycetota</taxon>
        <taxon>Actinomycetes</taxon>
        <taxon>Catenulisporales</taxon>
        <taxon>Catenulisporaceae</taxon>
        <taxon>Catenulispora</taxon>
    </lineage>
</organism>
<dbReference type="HOGENOM" id="CLU_179041_1_0_11"/>
<evidence type="ECO:0000313" key="2">
    <source>
        <dbReference type="Proteomes" id="UP000000851"/>
    </source>
</evidence>
<dbReference type="InterPro" id="IPR021408">
    <property type="entry name" value="DUF3046"/>
</dbReference>
<dbReference type="EMBL" id="CP001700">
    <property type="protein sequence ID" value="ACU70500.1"/>
    <property type="molecule type" value="Genomic_DNA"/>
</dbReference>
<evidence type="ECO:0000313" key="1">
    <source>
        <dbReference type="EMBL" id="ACU70500.1"/>
    </source>
</evidence>
<accession>C7QAA2</accession>
<dbReference type="Proteomes" id="UP000000851">
    <property type="component" value="Chromosome"/>
</dbReference>
<dbReference type="InParanoid" id="C7QAA2"/>
<evidence type="ECO:0008006" key="3">
    <source>
        <dbReference type="Google" id="ProtNLM"/>
    </source>
</evidence>
<name>C7QAA2_CATAD</name>
<proteinExistence type="predicted"/>
<protein>
    <recommendedName>
        <fullName evidence="3">DUF3046 domain-containing protein</fullName>
    </recommendedName>
</protein>
<dbReference type="Pfam" id="PF11248">
    <property type="entry name" value="DUF3046"/>
    <property type="match status" value="1"/>
</dbReference>
<keyword evidence="2" id="KW-1185">Reference proteome</keyword>
<sequence length="52" mass="5893">MREELGPLADSFSRDHVMSDLGGRTVMEALRDGIDVKDIWAAVARDRELPFF</sequence>